<evidence type="ECO:0000313" key="3">
    <source>
        <dbReference type="EMBL" id="CAA0101776.1"/>
    </source>
</evidence>
<proteinExistence type="predicted"/>
<gene>
    <name evidence="3" type="ORF">STARVERO_02802</name>
</gene>
<keyword evidence="4" id="KW-1185">Reference proteome</keyword>
<protein>
    <recommendedName>
        <fullName evidence="5">Esterase/lipase superfamily enzyme</fullName>
    </recommendedName>
</protein>
<feature type="region of interest" description="Disordered" evidence="1">
    <location>
        <begin position="382"/>
        <end position="429"/>
    </location>
</feature>
<dbReference type="EMBL" id="CACSAS010000001">
    <property type="protein sequence ID" value="CAA0101776.1"/>
    <property type="molecule type" value="Genomic_DNA"/>
</dbReference>
<dbReference type="AlphaFoldDB" id="A0A5S9PDR4"/>
<dbReference type="InterPro" id="IPR010297">
    <property type="entry name" value="DUF900_hydrolase"/>
</dbReference>
<dbReference type="Pfam" id="PF05990">
    <property type="entry name" value="DUF900"/>
    <property type="match status" value="1"/>
</dbReference>
<feature type="compositionally biased region" description="Low complexity" evidence="1">
    <location>
        <begin position="391"/>
        <end position="418"/>
    </location>
</feature>
<dbReference type="Proteomes" id="UP000433050">
    <property type="component" value="Unassembled WGS sequence"/>
</dbReference>
<dbReference type="PANTHER" id="PTHR36513">
    <property type="entry name" value="ABC TRANSMEMBRANE TYPE-1 DOMAIN-CONTAINING PROTEIN"/>
    <property type="match status" value="1"/>
</dbReference>
<evidence type="ECO:0000256" key="1">
    <source>
        <dbReference type="SAM" id="MobiDB-lite"/>
    </source>
</evidence>
<accession>A0A5S9PDR4</accession>
<evidence type="ECO:0008006" key="5">
    <source>
        <dbReference type="Google" id="ProtNLM"/>
    </source>
</evidence>
<feature type="chain" id="PRO_5024906474" description="Esterase/lipase superfamily enzyme" evidence="2">
    <location>
        <begin position="28"/>
        <end position="429"/>
    </location>
</feature>
<feature type="signal peptide" evidence="2">
    <location>
        <begin position="1"/>
        <end position="27"/>
    </location>
</feature>
<sequence length="429" mass="45881">MLRNANGRVRRATTWLFLAVLAGPVLAGCASRPGPDALAAVQDEAPDTTKHVILVASSRARDERPGVFFSGERTSALNFARVEMTVPPTHKAGMVEWPKAQPNPATDMVVREAVYRDTKQEFTHDLKAELARRPAGKRQAVIFVHGYNTLYSEALYRLTQLAEDSKSPAVPVLFTWASRGNLSDYVYDNNSATAARDRLEDTIRLVFDSGADQVTILAHSMGNWVTVEALRQIQISGKRLPSSKIGNIILAAPDIDVDVFKTQLKRFGKPEKPFLIVVSRDDKALAFSDFIAGDKPRLGAYTNDKELVELGAVVVDMSDVKSPDEMNHSKFAQLAELAPELNGMIAHARGKGTANAAVEVAGVHFFGLDRLFPIGRGSAPTAVASSRRDGAAPGTAEAAASGPAGEGAEPAGTADAATQLVRADAAAAQ</sequence>
<dbReference type="InterPro" id="IPR029058">
    <property type="entry name" value="AB_hydrolase_fold"/>
</dbReference>
<dbReference type="SUPFAM" id="SSF53474">
    <property type="entry name" value="alpha/beta-Hydrolases"/>
    <property type="match status" value="1"/>
</dbReference>
<keyword evidence="2" id="KW-0732">Signal</keyword>
<dbReference type="PROSITE" id="PS51257">
    <property type="entry name" value="PROKAR_LIPOPROTEIN"/>
    <property type="match status" value="1"/>
</dbReference>
<dbReference type="PANTHER" id="PTHR36513:SF1">
    <property type="entry name" value="TRANSMEMBRANE PROTEIN"/>
    <property type="match status" value="1"/>
</dbReference>
<organism evidence="3 4">
    <name type="scientific">Starkeya nomas</name>
    <dbReference type="NCBI Taxonomy" id="2666134"/>
    <lineage>
        <taxon>Bacteria</taxon>
        <taxon>Pseudomonadati</taxon>
        <taxon>Pseudomonadota</taxon>
        <taxon>Alphaproteobacteria</taxon>
        <taxon>Hyphomicrobiales</taxon>
        <taxon>Xanthobacteraceae</taxon>
        <taxon>Starkeya</taxon>
    </lineage>
</organism>
<evidence type="ECO:0000313" key="4">
    <source>
        <dbReference type="Proteomes" id="UP000433050"/>
    </source>
</evidence>
<evidence type="ECO:0000256" key="2">
    <source>
        <dbReference type="SAM" id="SignalP"/>
    </source>
</evidence>
<dbReference type="Gene3D" id="3.40.50.1820">
    <property type="entry name" value="alpha/beta hydrolase"/>
    <property type="match status" value="1"/>
</dbReference>
<reference evidence="3 4" key="1">
    <citation type="submission" date="2019-12" db="EMBL/GenBank/DDBJ databases">
        <authorList>
            <person name="Reyes-Prieto M."/>
        </authorList>
    </citation>
    <scope>NUCLEOTIDE SEQUENCE [LARGE SCALE GENOMIC DNA]</scope>
    <source>
        <strain evidence="3">HF14-78462</strain>
    </source>
</reference>
<name>A0A5S9PDR4_9HYPH</name>